<gene>
    <name evidence="1" type="ORF">NPIL_604951</name>
</gene>
<evidence type="ECO:0000313" key="2">
    <source>
        <dbReference type="Proteomes" id="UP000887013"/>
    </source>
</evidence>
<accession>A0A8X6IIH0</accession>
<comment type="caution">
    <text evidence="1">The sequence shown here is derived from an EMBL/GenBank/DDBJ whole genome shotgun (WGS) entry which is preliminary data.</text>
</comment>
<dbReference type="EMBL" id="BMAW01090960">
    <property type="protein sequence ID" value="GFS47240.1"/>
    <property type="molecule type" value="Genomic_DNA"/>
</dbReference>
<feature type="non-terminal residue" evidence="1">
    <location>
        <position position="65"/>
    </location>
</feature>
<dbReference type="AlphaFoldDB" id="A0A8X6IIH0"/>
<sequence length="65" mass="7398">MHFDAPRHPWVNGGILFDNWAPQSYGMSFSGRGVKLKVGHRSDRWGECVWPCFDLDSISEFSLLG</sequence>
<proteinExistence type="predicted"/>
<keyword evidence="2" id="KW-1185">Reference proteome</keyword>
<organism evidence="1 2">
    <name type="scientific">Nephila pilipes</name>
    <name type="common">Giant wood spider</name>
    <name type="synonym">Nephila maculata</name>
    <dbReference type="NCBI Taxonomy" id="299642"/>
    <lineage>
        <taxon>Eukaryota</taxon>
        <taxon>Metazoa</taxon>
        <taxon>Ecdysozoa</taxon>
        <taxon>Arthropoda</taxon>
        <taxon>Chelicerata</taxon>
        <taxon>Arachnida</taxon>
        <taxon>Araneae</taxon>
        <taxon>Araneomorphae</taxon>
        <taxon>Entelegynae</taxon>
        <taxon>Araneoidea</taxon>
        <taxon>Nephilidae</taxon>
        <taxon>Nephila</taxon>
    </lineage>
</organism>
<protein>
    <submittedName>
        <fullName evidence="1">Uncharacterized protein</fullName>
    </submittedName>
</protein>
<name>A0A8X6IIH0_NEPPI</name>
<reference evidence="1" key="1">
    <citation type="submission" date="2020-08" db="EMBL/GenBank/DDBJ databases">
        <title>Multicomponent nature underlies the extraordinary mechanical properties of spider dragline silk.</title>
        <authorList>
            <person name="Kono N."/>
            <person name="Nakamura H."/>
            <person name="Mori M."/>
            <person name="Yoshida Y."/>
            <person name="Ohtoshi R."/>
            <person name="Malay A.D."/>
            <person name="Moran D.A.P."/>
            <person name="Tomita M."/>
            <person name="Numata K."/>
            <person name="Arakawa K."/>
        </authorList>
    </citation>
    <scope>NUCLEOTIDE SEQUENCE</scope>
</reference>
<dbReference type="Proteomes" id="UP000887013">
    <property type="component" value="Unassembled WGS sequence"/>
</dbReference>
<evidence type="ECO:0000313" key="1">
    <source>
        <dbReference type="EMBL" id="GFS47240.1"/>
    </source>
</evidence>